<dbReference type="AlphaFoldDB" id="A0A1D6Q8U6"/>
<name>A0A1D6Q8U6_MAIZE</name>
<organism evidence="2">
    <name type="scientific">Zea mays</name>
    <name type="common">Maize</name>
    <dbReference type="NCBI Taxonomy" id="4577"/>
    <lineage>
        <taxon>Eukaryota</taxon>
        <taxon>Viridiplantae</taxon>
        <taxon>Streptophyta</taxon>
        <taxon>Embryophyta</taxon>
        <taxon>Tracheophyta</taxon>
        <taxon>Spermatophyta</taxon>
        <taxon>Magnoliopsida</taxon>
        <taxon>Liliopsida</taxon>
        <taxon>Poales</taxon>
        <taxon>Poaceae</taxon>
        <taxon>PACMAD clade</taxon>
        <taxon>Panicoideae</taxon>
        <taxon>Andropogonodae</taxon>
        <taxon>Andropogoneae</taxon>
        <taxon>Tripsacinae</taxon>
        <taxon>Zea</taxon>
    </lineage>
</organism>
<evidence type="ECO:0000256" key="1">
    <source>
        <dbReference type="SAM" id="MobiDB-lite"/>
    </source>
</evidence>
<reference evidence="2" key="1">
    <citation type="submission" date="2015-12" db="EMBL/GenBank/DDBJ databases">
        <title>Update maize B73 reference genome by single molecule sequencing technologies.</title>
        <authorList>
            <consortium name="Maize Genome Sequencing Project"/>
            <person name="Ware D."/>
        </authorList>
    </citation>
    <scope>NUCLEOTIDE SEQUENCE</scope>
    <source>
        <tissue evidence="2">Seedling</tissue>
    </source>
</reference>
<proteinExistence type="predicted"/>
<gene>
    <name evidence="2" type="ORF">ZEAMMB73_Zm00001d051655</name>
</gene>
<protein>
    <submittedName>
        <fullName evidence="2">Uncharacterized protein</fullName>
    </submittedName>
</protein>
<dbReference type="EMBL" id="CM000780">
    <property type="protein sequence ID" value="AQK54811.1"/>
    <property type="molecule type" value="Genomic_DNA"/>
</dbReference>
<accession>A0A1D6Q8U6</accession>
<sequence length="103" mass="10729">EAVAPALPKVRGHIGSAYGEEDAREAGSSSLFGGDGSSDDTHPSSGSGHRSSVASSQKSLDEFEFGVTWDGDGLQEDEVEQGKIFLGVSRLFRGSVVTSAEVR</sequence>
<feature type="non-terminal residue" evidence="2">
    <location>
        <position position="1"/>
    </location>
</feature>
<evidence type="ECO:0000313" key="2">
    <source>
        <dbReference type="EMBL" id="AQK54811.1"/>
    </source>
</evidence>
<feature type="compositionally biased region" description="Low complexity" evidence="1">
    <location>
        <begin position="44"/>
        <end position="56"/>
    </location>
</feature>
<feature type="region of interest" description="Disordered" evidence="1">
    <location>
        <begin position="1"/>
        <end position="58"/>
    </location>
</feature>